<dbReference type="AlphaFoldDB" id="W7K900"/>
<keyword evidence="3" id="KW-1185">Reference proteome</keyword>
<dbReference type="Proteomes" id="UP000030673">
    <property type="component" value="Unassembled WGS sequence"/>
</dbReference>
<name>W7K900_PLAFO</name>
<dbReference type="SUPFAM" id="SSF82185">
    <property type="entry name" value="Histone H3 K4-specific methyltransferase SET7/9 N-terminal domain"/>
    <property type="match status" value="2"/>
</dbReference>
<sequence>MSCCTRNSVRVENPKKPIYEKLNSKKTDLNKSEEDLGEITTVTLLNGSIYKGTLKDNKLHGKGIVNFNDGSSYEGEFKNGKKEGKGKWSDGNGNSYEGEWLDDKRHGNGIYKTKDGFIFDGSFKENKRHGKATITTPDETKYICNFENDQEIGDVEFFFANGDHAYGSIKDGTLDNYGRYEFSNGDIYVGNFKNGLFHGKGYYKWNYGEDYKVYEGNYFKGKRNGTGQIIHSDGRIFFGAFKDDNMDGEILEISPQGIQTKLLYENGKYIRILDKIDEIYDIKEIIQESSIKTSIFTDPYIYKQIDHNFHFKIHVFLLVLNKPHIINNSHIHVHPP</sequence>
<dbReference type="PANTHER" id="PTHR43215:SF14">
    <property type="entry name" value="RADIAL SPOKE HEAD 1 HOMOLOG"/>
    <property type="match status" value="1"/>
</dbReference>
<evidence type="ECO:0000313" key="2">
    <source>
        <dbReference type="EMBL" id="EWC86257.1"/>
    </source>
</evidence>
<protein>
    <recommendedName>
        <fullName evidence="4">MORN repeat protein</fullName>
    </recommendedName>
</protein>
<evidence type="ECO:0000256" key="1">
    <source>
        <dbReference type="ARBA" id="ARBA00022737"/>
    </source>
</evidence>
<dbReference type="InterPro" id="IPR003409">
    <property type="entry name" value="MORN"/>
</dbReference>
<dbReference type="PANTHER" id="PTHR43215">
    <property type="entry name" value="RADIAL SPOKE HEAD 1 HOMOLOG"/>
    <property type="match status" value="1"/>
</dbReference>
<organism evidence="2 3">
    <name type="scientific">Plasmodium falciparum (isolate NF54)</name>
    <dbReference type="NCBI Taxonomy" id="5843"/>
    <lineage>
        <taxon>Eukaryota</taxon>
        <taxon>Sar</taxon>
        <taxon>Alveolata</taxon>
        <taxon>Apicomplexa</taxon>
        <taxon>Aconoidasida</taxon>
        <taxon>Haemosporida</taxon>
        <taxon>Plasmodiidae</taxon>
        <taxon>Plasmodium</taxon>
        <taxon>Plasmodium (Laverania)</taxon>
    </lineage>
</organism>
<evidence type="ECO:0000313" key="3">
    <source>
        <dbReference type="Proteomes" id="UP000030673"/>
    </source>
</evidence>
<dbReference type="Gene3D" id="2.20.110.10">
    <property type="entry name" value="Histone H3 K4-specific methyltransferase SET7/9 N-terminal domain"/>
    <property type="match status" value="4"/>
</dbReference>
<proteinExistence type="predicted"/>
<accession>W7K900</accession>
<keyword evidence="1" id="KW-0677">Repeat</keyword>
<dbReference type="Pfam" id="PF02493">
    <property type="entry name" value="MORN"/>
    <property type="match status" value="7"/>
</dbReference>
<dbReference type="OMA" id="GYYKWNN"/>
<gene>
    <name evidence="2" type="ORF">PFNF54_04987</name>
</gene>
<dbReference type="EMBL" id="KE123877">
    <property type="protein sequence ID" value="EWC86257.1"/>
    <property type="molecule type" value="Genomic_DNA"/>
</dbReference>
<evidence type="ECO:0008006" key="4">
    <source>
        <dbReference type="Google" id="ProtNLM"/>
    </source>
</evidence>
<dbReference type="SMART" id="SM00698">
    <property type="entry name" value="MORN"/>
    <property type="match status" value="6"/>
</dbReference>
<reference evidence="2 3" key="1">
    <citation type="submission" date="2013-02" db="EMBL/GenBank/DDBJ databases">
        <title>The Genome Sequence of Plasmodium falciparum NF54.</title>
        <authorList>
            <consortium name="The Broad Institute Genome Sequencing Platform"/>
            <consortium name="The Broad Institute Genome Sequencing Center for Infectious Disease"/>
            <person name="Neafsey D."/>
            <person name="Cheeseman I."/>
            <person name="Volkman S."/>
            <person name="Adams J."/>
            <person name="Walker B."/>
            <person name="Young S.K."/>
            <person name="Zeng Q."/>
            <person name="Gargeya S."/>
            <person name="Fitzgerald M."/>
            <person name="Haas B."/>
            <person name="Abouelleil A."/>
            <person name="Alvarado L."/>
            <person name="Arachchi H.M."/>
            <person name="Berlin A.M."/>
            <person name="Chapman S.B."/>
            <person name="Dewar J."/>
            <person name="Goldberg J."/>
            <person name="Griggs A."/>
            <person name="Gujja S."/>
            <person name="Hansen M."/>
            <person name="Howarth C."/>
            <person name="Imamovic A."/>
            <person name="Larimer J."/>
            <person name="McCowan C."/>
            <person name="Murphy C."/>
            <person name="Neiman D."/>
            <person name="Pearson M."/>
            <person name="Priest M."/>
            <person name="Roberts A."/>
            <person name="Saif S."/>
            <person name="Shea T."/>
            <person name="Sisk P."/>
            <person name="Sykes S."/>
            <person name="Wortman J."/>
            <person name="Nusbaum C."/>
            <person name="Birren B."/>
        </authorList>
    </citation>
    <scope>NUCLEOTIDE SEQUENCE [LARGE SCALE GENOMIC DNA]</scope>
    <source>
        <strain evidence="2 3">NF54</strain>
    </source>
</reference>